<dbReference type="SUPFAM" id="SSF46785">
    <property type="entry name" value="Winged helix' DNA-binding domain"/>
    <property type="match status" value="1"/>
</dbReference>
<dbReference type="GO" id="GO:0003677">
    <property type="term" value="F:DNA binding"/>
    <property type="evidence" value="ECO:0007669"/>
    <property type="project" value="UniProtKB-KW"/>
</dbReference>
<dbReference type="InterPro" id="IPR008920">
    <property type="entry name" value="TF_FadR/GntR_C"/>
</dbReference>
<accession>A0A7Y2M2A2</accession>
<keyword evidence="3" id="KW-0804">Transcription</keyword>
<evidence type="ECO:0000259" key="4">
    <source>
        <dbReference type="PROSITE" id="PS50949"/>
    </source>
</evidence>
<keyword evidence="1" id="KW-0805">Transcription regulation</keyword>
<dbReference type="Gene3D" id="1.10.10.10">
    <property type="entry name" value="Winged helix-like DNA-binding domain superfamily/Winged helix DNA-binding domain"/>
    <property type="match status" value="1"/>
</dbReference>
<dbReference type="PANTHER" id="PTHR43537:SF44">
    <property type="entry name" value="GNTR FAMILY REGULATORY PROTEIN"/>
    <property type="match status" value="1"/>
</dbReference>
<dbReference type="PROSITE" id="PS50949">
    <property type="entry name" value="HTH_GNTR"/>
    <property type="match status" value="1"/>
</dbReference>
<dbReference type="InterPro" id="IPR036388">
    <property type="entry name" value="WH-like_DNA-bd_sf"/>
</dbReference>
<dbReference type="CDD" id="cd07377">
    <property type="entry name" value="WHTH_GntR"/>
    <property type="match status" value="1"/>
</dbReference>
<dbReference type="EMBL" id="JABEMB010000025">
    <property type="protein sequence ID" value="NNH04877.1"/>
    <property type="molecule type" value="Genomic_DNA"/>
</dbReference>
<name>A0A7Y2M2A2_9MICO</name>
<organism evidence="5 6">
    <name type="scientific">Microbacterium ulmi</name>
    <dbReference type="NCBI Taxonomy" id="179095"/>
    <lineage>
        <taxon>Bacteria</taxon>
        <taxon>Bacillati</taxon>
        <taxon>Actinomycetota</taxon>
        <taxon>Actinomycetes</taxon>
        <taxon>Micrococcales</taxon>
        <taxon>Microbacteriaceae</taxon>
        <taxon>Microbacterium</taxon>
    </lineage>
</organism>
<dbReference type="SUPFAM" id="SSF48008">
    <property type="entry name" value="GntR ligand-binding domain-like"/>
    <property type="match status" value="1"/>
</dbReference>
<dbReference type="AlphaFoldDB" id="A0A7Y2M2A2"/>
<evidence type="ECO:0000256" key="3">
    <source>
        <dbReference type="ARBA" id="ARBA00023163"/>
    </source>
</evidence>
<gene>
    <name evidence="5" type="ORF">HLA99_13570</name>
</gene>
<dbReference type="SMART" id="SM00895">
    <property type="entry name" value="FCD"/>
    <property type="match status" value="1"/>
</dbReference>
<reference evidence="5 6" key="1">
    <citation type="submission" date="2020-05" db="EMBL/GenBank/DDBJ databases">
        <title>MicrobeNet Type strains.</title>
        <authorList>
            <person name="Nicholson A.C."/>
        </authorList>
    </citation>
    <scope>NUCLEOTIDE SEQUENCE [LARGE SCALE GENOMIC DNA]</scope>
    <source>
        <strain evidence="5 6">JCM 14282</strain>
    </source>
</reference>
<keyword evidence="6" id="KW-1185">Reference proteome</keyword>
<feature type="domain" description="HTH gntR-type" evidence="4">
    <location>
        <begin position="5"/>
        <end position="73"/>
    </location>
</feature>
<dbReference type="Pfam" id="PF00392">
    <property type="entry name" value="GntR"/>
    <property type="match status" value="1"/>
</dbReference>
<dbReference type="Proteomes" id="UP000543598">
    <property type="component" value="Unassembled WGS sequence"/>
</dbReference>
<evidence type="ECO:0000313" key="6">
    <source>
        <dbReference type="Proteomes" id="UP000543598"/>
    </source>
</evidence>
<sequence length="239" mass="26517">MDRRQSLVEIVVDKVLDKIVSGEVGPHEALPSETEIASESDVSRLTAREAMKTLEANNVVYKRQGLGTFVNPVERWTDLEAIARVALRNVTREKVPLHLIEVRQIVEVGAAELAAVNHRPDDLIAMQECIATMQAAHESGDIDAFSQADIAFHDAILRATGNPFIPALLAQLTVLLRTVRRVTSDSAEVQTHAIRQHELVLEAIRAGVPARAHKAMNDHMVQTVEDYETYFSKAFDRVV</sequence>
<evidence type="ECO:0000256" key="2">
    <source>
        <dbReference type="ARBA" id="ARBA00023125"/>
    </source>
</evidence>
<dbReference type="Gene3D" id="1.20.120.530">
    <property type="entry name" value="GntR ligand-binding domain-like"/>
    <property type="match status" value="1"/>
</dbReference>
<protein>
    <submittedName>
        <fullName evidence="5">FadR family transcriptional regulator</fullName>
    </submittedName>
</protein>
<evidence type="ECO:0000313" key="5">
    <source>
        <dbReference type="EMBL" id="NNH04877.1"/>
    </source>
</evidence>
<proteinExistence type="predicted"/>
<evidence type="ECO:0000256" key="1">
    <source>
        <dbReference type="ARBA" id="ARBA00023015"/>
    </source>
</evidence>
<dbReference type="SMART" id="SM00345">
    <property type="entry name" value="HTH_GNTR"/>
    <property type="match status" value="1"/>
</dbReference>
<dbReference type="InterPro" id="IPR011711">
    <property type="entry name" value="GntR_C"/>
</dbReference>
<dbReference type="GO" id="GO:0003700">
    <property type="term" value="F:DNA-binding transcription factor activity"/>
    <property type="evidence" value="ECO:0007669"/>
    <property type="project" value="InterPro"/>
</dbReference>
<dbReference type="PRINTS" id="PR00035">
    <property type="entry name" value="HTHGNTR"/>
</dbReference>
<comment type="caution">
    <text evidence="5">The sequence shown here is derived from an EMBL/GenBank/DDBJ whole genome shotgun (WGS) entry which is preliminary data.</text>
</comment>
<dbReference type="Pfam" id="PF07729">
    <property type="entry name" value="FCD"/>
    <property type="match status" value="1"/>
</dbReference>
<dbReference type="PANTHER" id="PTHR43537">
    <property type="entry name" value="TRANSCRIPTIONAL REGULATOR, GNTR FAMILY"/>
    <property type="match status" value="1"/>
</dbReference>
<keyword evidence="2" id="KW-0238">DNA-binding</keyword>
<dbReference type="RefSeq" id="WP_167034523.1">
    <property type="nucleotide sequence ID" value="NZ_JABEMB010000025.1"/>
</dbReference>
<dbReference type="InterPro" id="IPR000524">
    <property type="entry name" value="Tscrpt_reg_HTH_GntR"/>
</dbReference>
<dbReference type="InterPro" id="IPR036390">
    <property type="entry name" value="WH_DNA-bd_sf"/>
</dbReference>